<dbReference type="AlphaFoldDB" id="A0A0W0D0Z7"/>
<organism evidence="1 2">
    <name type="scientific">Candida glabrata</name>
    <name type="common">Yeast</name>
    <name type="synonym">Torulopsis glabrata</name>
    <dbReference type="NCBI Taxonomy" id="5478"/>
    <lineage>
        <taxon>Eukaryota</taxon>
        <taxon>Fungi</taxon>
        <taxon>Dikarya</taxon>
        <taxon>Ascomycota</taxon>
        <taxon>Saccharomycotina</taxon>
        <taxon>Saccharomycetes</taxon>
        <taxon>Saccharomycetales</taxon>
        <taxon>Saccharomycetaceae</taxon>
        <taxon>Nakaseomyces</taxon>
    </lineage>
</organism>
<gene>
    <name evidence="1" type="ORF">AO440_002426</name>
</gene>
<sequence>MSTTIISISDFCSKYCISKSAKKAFQVEHSVAVENIEQKTFKLLMKKINESHEECTETNTEFPHPETCLYSDHHEGPLKNDEETLTMAILESMRSDSPETKRAFYLIDSEDTHYLIHSSSPPYKMIRNEWVDLDTNSPTD</sequence>
<dbReference type="VEuPathDB" id="FungiDB:B1J91_I02068g"/>
<reference evidence="1 2" key="1">
    <citation type="submission" date="2015-10" db="EMBL/GenBank/DDBJ databases">
        <title>Draft genomes sequences of Candida glabrata isolates 1A, 1B, 2A, 2B, 3A and 3B.</title>
        <authorList>
            <person name="Haavelsrud O.E."/>
            <person name="Gaustad P."/>
        </authorList>
    </citation>
    <scope>NUCLEOTIDE SEQUENCE [LARGE SCALE GENOMIC DNA]</scope>
    <source>
        <strain evidence="1">910700640</strain>
    </source>
</reference>
<protein>
    <submittedName>
        <fullName evidence="1">Uncharacterized protein</fullName>
    </submittedName>
</protein>
<dbReference type="VEuPathDB" id="FungiDB:GWK60_L01859"/>
<dbReference type="Proteomes" id="UP000054886">
    <property type="component" value="Unassembled WGS sequence"/>
</dbReference>
<dbReference type="VEuPathDB" id="FungiDB:CAGL0I02068g"/>
<accession>A0A0W0D0Z7</accession>
<proteinExistence type="predicted"/>
<dbReference type="VEuPathDB" id="FungiDB:GVI51_I01859"/>
<comment type="caution">
    <text evidence="1">The sequence shown here is derived from an EMBL/GenBank/DDBJ whole genome shotgun (WGS) entry which is preliminary data.</text>
</comment>
<evidence type="ECO:0000313" key="2">
    <source>
        <dbReference type="Proteomes" id="UP000054886"/>
    </source>
</evidence>
<dbReference type="EMBL" id="LLZZ01000112">
    <property type="protein sequence ID" value="KTB05711.1"/>
    <property type="molecule type" value="Genomic_DNA"/>
</dbReference>
<name>A0A0W0D0Z7_CANGB</name>
<evidence type="ECO:0000313" key="1">
    <source>
        <dbReference type="EMBL" id="KTB05711.1"/>
    </source>
</evidence>